<evidence type="ECO:0000313" key="3">
    <source>
        <dbReference type="EMBL" id="RJG47892.1"/>
    </source>
</evidence>
<dbReference type="AlphaFoldDB" id="A0A418YF37"/>
<dbReference type="RefSeq" id="WP_119910475.1">
    <property type="nucleotide sequence ID" value="NZ_QZCH01000010.1"/>
</dbReference>
<dbReference type="PANTHER" id="PTHR36508">
    <property type="entry name" value="PROTEIN SLYX"/>
    <property type="match status" value="1"/>
</dbReference>
<dbReference type="EMBL" id="QZCH01000010">
    <property type="protein sequence ID" value="RJG47892.1"/>
    <property type="molecule type" value="Genomic_DNA"/>
</dbReference>
<name>A0A418YF37_9GAMM</name>
<dbReference type="PANTHER" id="PTHR36508:SF1">
    <property type="entry name" value="PROTEIN SLYX"/>
    <property type="match status" value="1"/>
</dbReference>
<dbReference type="HAMAP" id="MF_00715">
    <property type="entry name" value="SlyX"/>
    <property type="match status" value="1"/>
</dbReference>
<evidence type="ECO:0000313" key="4">
    <source>
        <dbReference type="Proteomes" id="UP000283255"/>
    </source>
</evidence>
<reference evidence="3 4" key="2">
    <citation type="submission" date="2019-01" db="EMBL/GenBank/DDBJ databases">
        <title>Motilimonas pumilus sp. nov., isolated from the gut of sea cucumber (Apostichopus japonicus).</title>
        <authorList>
            <person name="Wang F.-Q."/>
            <person name="Ren L.-H."/>
            <person name="Lin Y.-W."/>
            <person name="Sun G.-H."/>
            <person name="Du Z.-J."/>
            <person name="Zhao J.-X."/>
            <person name="Liu X.-J."/>
            <person name="Liu L.-J."/>
        </authorList>
    </citation>
    <scope>NUCLEOTIDE SEQUENCE [LARGE SCALE GENOMIC DNA]</scope>
    <source>
        <strain evidence="3 4">PLHSC7-2</strain>
    </source>
</reference>
<dbReference type="OrthoDB" id="5771733at2"/>
<protein>
    <recommendedName>
        <fullName evidence="1">Protein SlyX homolog</fullName>
    </recommendedName>
</protein>
<dbReference type="Gene3D" id="1.20.5.300">
    <property type="match status" value="1"/>
</dbReference>
<dbReference type="Proteomes" id="UP000283255">
    <property type="component" value="Unassembled WGS sequence"/>
</dbReference>
<gene>
    <name evidence="1" type="primary">slyX</name>
    <name evidence="3" type="ORF">D1Z90_09265</name>
</gene>
<comment type="caution">
    <text evidence="3">The sequence shown here is derived from an EMBL/GenBank/DDBJ whole genome shotgun (WGS) entry which is preliminary data.</text>
</comment>
<keyword evidence="4" id="KW-1185">Reference proteome</keyword>
<dbReference type="InterPro" id="IPR007236">
    <property type="entry name" value="SlyX"/>
</dbReference>
<evidence type="ECO:0000256" key="2">
    <source>
        <dbReference type="SAM" id="Coils"/>
    </source>
</evidence>
<feature type="coiled-coil region" evidence="2">
    <location>
        <begin position="11"/>
        <end position="52"/>
    </location>
</feature>
<comment type="similarity">
    <text evidence="1">Belongs to the SlyX family.</text>
</comment>
<reference evidence="3 4" key="1">
    <citation type="submission" date="2018-09" db="EMBL/GenBank/DDBJ databases">
        <authorList>
            <person name="Wang F."/>
        </authorList>
    </citation>
    <scope>NUCLEOTIDE SEQUENCE [LARGE SCALE GENOMIC DNA]</scope>
    <source>
        <strain evidence="3 4">PLHSC7-2</strain>
    </source>
</reference>
<sequence>MTEISDILNRLEYLETKVAFQDDTIEALNQEIAEQQNKIETLRSQMQFLVQKMKDGHVENQVASEAEETPPPHY</sequence>
<keyword evidence="2" id="KW-0175">Coiled coil</keyword>
<evidence type="ECO:0000256" key="1">
    <source>
        <dbReference type="HAMAP-Rule" id="MF_00715"/>
    </source>
</evidence>
<dbReference type="Pfam" id="PF04102">
    <property type="entry name" value="SlyX"/>
    <property type="match status" value="1"/>
</dbReference>
<organism evidence="3 4">
    <name type="scientific">Motilimonas pumila</name>
    <dbReference type="NCBI Taxonomy" id="2303987"/>
    <lineage>
        <taxon>Bacteria</taxon>
        <taxon>Pseudomonadati</taxon>
        <taxon>Pseudomonadota</taxon>
        <taxon>Gammaproteobacteria</taxon>
        <taxon>Alteromonadales</taxon>
        <taxon>Alteromonadales genera incertae sedis</taxon>
        <taxon>Motilimonas</taxon>
    </lineage>
</organism>
<proteinExistence type="inferred from homology"/>
<accession>A0A418YF37</accession>